<dbReference type="VEuPathDB" id="VectorBase:GPPI034865"/>
<dbReference type="Proteomes" id="UP000092460">
    <property type="component" value="Unassembled WGS sequence"/>
</dbReference>
<keyword evidence="3" id="KW-1185">Reference proteome</keyword>
<keyword evidence="1" id="KW-1133">Transmembrane helix</keyword>
<dbReference type="EnsemblMetazoa" id="GPPI034865-RA">
    <property type="protein sequence ID" value="GPPI034865-PA"/>
    <property type="gene ID" value="GPPI034865"/>
</dbReference>
<feature type="transmembrane region" description="Helical" evidence="1">
    <location>
        <begin position="144"/>
        <end position="163"/>
    </location>
</feature>
<dbReference type="EMBL" id="JXJN01017003">
    <property type="status" value="NOT_ANNOTATED_CDS"/>
    <property type="molecule type" value="Genomic_DNA"/>
</dbReference>
<reference evidence="2" key="2">
    <citation type="submission" date="2020-05" db="UniProtKB">
        <authorList>
            <consortium name="EnsemblMetazoa"/>
        </authorList>
    </citation>
    <scope>IDENTIFICATION</scope>
    <source>
        <strain evidence="2">IAEA</strain>
    </source>
</reference>
<accession>A0A1B0BMK8</accession>
<protein>
    <submittedName>
        <fullName evidence="2">Uncharacterized protein</fullName>
    </submittedName>
</protein>
<organism evidence="2 3">
    <name type="scientific">Glossina palpalis gambiensis</name>
    <dbReference type="NCBI Taxonomy" id="67801"/>
    <lineage>
        <taxon>Eukaryota</taxon>
        <taxon>Metazoa</taxon>
        <taxon>Ecdysozoa</taxon>
        <taxon>Arthropoda</taxon>
        <taxon>Hexapoda</taxon>
        <taxon>Insecta</taxon>
        <taxon>Pterygota</taxon>
        <taxon>Neoptera</taxon>
        <taxon>Endopterygota</taxon>
        <taxon>Diptera</taxon>
        <taxon>Brachycera</taxon>
        <taxon>Muscomorpha</taxon>
        <taxon>Hippoboscoidea</taxon>
        <taxon>Glossinidae</taxon>
        <taxon>Glossina</taxon>
    </lineage>
</organism>
<keyword evidence="1" id="KW-0812">Transmembrane</keyword>
<dbReference type="AlphaFoldDB" id="A0A1B0BMK8"/>
<evidence type="ECO:0000313" key="2">
    <source>
        <dbReference type="EnsemblMetazoa" id="GPPI034865-PA"/>
    </source>
</evidence>
<evidence type="ECO:0000313" key="3">
    <source>
        <dbReference type="Proteomes" id="UP000092460"/>
    </source>
</evidence>
<feature type="transmembrane region" description="Helical" evidence="1">
    <location>
        <begin position="175"/>
        <end position="197"/>
    </location>
</feature>
<name>A0A1B0BMK8_9MUSC</name>
<proteinExistence type="predicted"/>
<sequence>MPTTNTGLFLYRLSPWSTALSCILPADELVSIFMFPIPVFGSFDDIAFEFNTFPSVAPVDPKTVVVVVVALTLPPVLQLGQVQATRFRRGLMPRAPGSFKLMLTLTDVCGGGGGKVIRLDVFCCCCCCCCCPAETDDNCKPPELLLLLAVLFVVVVAIVIWVAPDPLVIVVVDALLGGTAVNACVVTCGFIVVRAFVKPYCGLPSKPLAAATEVGICIFVPGMVMDAGKLAVVTLVAVEPFPEFELIDGVDEVVATVVPDWETLALLLPSAAFAFCCICI</sequence>
<evidence type="ECO:0000256" key="1">
    <source>
        <dbReference type="SAM" id="Phobius"/>
    </source>
</evidence>
<keyword evidence="1" id="KW-0472">Membrane</keyword>
<reference evidence="3" key="1">
    <citation type="submission" date="2015-01" db="EMBL/GenBank/DDBJ databases">
        <authorList>
            <person name="Aksoy S."/>
            <person name="Warren W."/>
            <person name="Wilson R.K."/>
        </authorList>
    </citation>
    <scope>NUCLEOTIDE SEQUENCE [LARGE SCALE GENOMIC DNA]</scope>
    <source>
        <strain evidence="3">IAEA</strain>
    </source>
</reference>